<evidence type="ECO:0000313" key="2">
    <source>
        <dbReference type="Proteomes" id="UP001367508"/>
    </source>
</evidence>
<accession>A0AAN9QWC4</accession>
<evidence type="ECO:0000313" key="1">
    <source>
        <dbReference type="EMBL" id="KAK7349939.1"/>
    </source>
</evidence>
<organism evidence="1 2">
    <name type="scientific">Canavalia gladiata</name>
    <name type="common">Sword bean</name>
    <name type="synonym">Dolichos gladiatus</name>
    <dbReference type="NCBI Taxonomy" id="3824"/>
    <lineage>
        <taxon>Eukaryota</taxon>
        <taxon>Viridiplantae</taxon>
        <taxon>Streptophyta</taxon>
        <taxon>Embryophyta</taxon>
        <taxon>Tracheophyta</taxon>
        <taxon>Spermatophyta</taxon>
        <taxon>Magnoliopsida</taxon>
        <taxon>eudicotyledons</taxon>
        <taxon>Gunneridae</taxon>
        <taxon>Pentapetalae</taxon>
        <taxon>rosids</taxon>
        <taxon>fabids</taxon>
        <taxon>Fabales</taxon>
        <taxon>Fabaceae</taxon>
        <taxon>Papilionoideae</taxon>
        <taxon>50 kb inversion clade</taxon>
        <taxon>NPAAA clade</taxon>
        <taxon>indigoferoid/millettioid clade</taxon>
        <taxon>Phaseoleae</taxon>
        <taxon>Canavalia</taxon>
    </lineage>
</organism>
<dbReference type="AlphaFoldDB" id="A0AAN9QWC4"/>
<dbReference type="PANTHER" id="PTHR33103:SF93">
    <property type="entry name" value="DUF674 FAMILY PROTEIN"/>
    <property type="match status" value="1"/>
</dbReference>
<dbReference type="Proteomes" id="UP001367508">
    <property type="component" value="Unassembled WGS sequence"/>
</dbReference>
<name>A0AAN9QWC4_CANGL</name>
<comment type="caution">
    <text evidence="1">The sequence shown here is derived from an EMBL/GenBank/DDBJ whole genome shotgun (WGS) entry which is preliminary data.</text>
</comment>
<dbReference type="Pfam" id="PF05056">
    <property type="entry name" value="DUF674"/>
    <property type="match status" value="1"/>
</dbReference>
<reference evidence="1 2" key="1">
    <citation type="submission" date="2024-01" db="EMBL/GenBank/DDBJ databases">
        <title>The genomes of 5 underutilized Papilionoideae crops provide insights into root nodulation and disease resistanc.</title>
        <authorList>
            <person name="Jiang F."/>
        </authorList>
    </citation>
    <scope>NUCLEOTIDE SEQUENCE [LARGE SCALE GENOMIC DNA]</scope>
    <source>
        <strain evidence="1">LVBAO_FW01</strain>
        <tissue evidence="1">Leaves</tissue>
    </source>
</reference>
<protein>
    <recommendedName>
        <fullName evidence="3">DUF674 family protein</fullName>
    </recommendedName>
</protein>
<evidence type="ECO:0008006" key="3">
    <source>
        <dbReference type="Google" id="ProtNLM"/>
    </source>
</evidence>
<dbReference type="PANTHER" id="PTHR33103">
    <property type="entry name" value="OS01G0153900 PROTEIN"/>
    <property type="match status" value="1"/>
</dbReference>
<keyword evidence="2" id="KW-1185">Reference proteome</keyword>
<gene>
    <name evidence="1" type="ORF">VNO77_07852</name>
</gene>
<proteinExistence type="predicted"/>
<sequence length="494" mass="55291">MASSKQEPSLPLRLLVDKERNRVVVAEASGDLIDIFFSFLTLPLGTIIRHSVSKKKLHDEAEEIGCINNLYQSVENSGDEVFWNQICKRMLLYPRNPCEALCQKLKVKVDDAEPMKYLMCSNKCRKGSELFLSTFAEATCFCGKLMDKEMKLYGDSSQKTHGDGVFVKGETMYLIFDDLRVLQSSPGNSVQQLLQLGYKNFHKLIEKSLNVGLKEILELLKQALTSKSPLSDVFLGNGESKRMCIFTPKLRPENQHCIIYSDNINFKVTVRKSKKKIVYAEAGGDFVDFLFSFLTTPLGSILKLLDGNFSMGCMNNLYKSVKDLDPSWLTRPSGTPLLNLHVAYQFGCRKQPTQLCEESTPYYWYGTGVIKNNICYAVGNGVISKDYSLVQSAGAMKLFDPRSSNGTGESAVGFVRRPSLFVVWDDLQVTPMANASSISFLQKLNVPLDDLEEHELRIGETEALNLLGASLTSKTALTEGLFYLLQKPKQEAKA</sequence>
<dbReference type="InterPro" id="IPR007750">
    <property type="entry name" value="DUF674"/>
</dbReference>
<dbReference type="EMBL" id="JAYMYQ010000002">
    <property type="protein sequence ID" value="KAK7349939.1"/>
    <property type="molecule type" value="Genomic_DNA"/>
</dbReference>